<reference evidence="1 2" key="1">
    <citation type="submission" date="2016-10" db="EMBL/GenBank/DDBJ databases">
        <title>Genome sequence of Streptomyces sp. MUSC 1.</title>
        <authorList>
            <person name="Lee L.-H."/>
            <person name="Ser H.-L."/>
            <person name="Law J.W.-F."/>
        </authorList>
    </citation>
    <scope>NUCLEOTIDE SEQUENCE [LARGE SCALE GENOMIC DNA]</scope>
    <source>
        <strain evidence="1 2">MUSC 1</strain>
    </source>
</reference>
<dbReference type="InterPro" id="IPR036388">
    <property type="entry name" value="WH-like_DNA-bd_sf"/>
</dbReference>
<dbReference type="RefSeq" id="WP_071378621.1">
    <property type="nucleotide sequence ID" value="NZ_MLYO01000004.1"/>
</dbReference>
<dbReference type="InterPro" id="IPR036390">
    <property type="entry name" value="WH_DNA-bd_sf"/>
</dbReference>
<dbReference type="EMBL" id="MLYO01000004">
    <property type="protein sequence ID" value="OIK08209.1"/>
    <property type="molecule type" value="Genomic_DNA"/>
</dbReference>
<proteinExistence type="predicted"/>
<keyword evidence="2" id="KW-1185">Reference proteome</keyword>
<sequence length="142" mass="15327">MDYFEARALQIADDITRRIAHAAPGAPFPSYDDLNDIYGTSRRTLAHACAILRERGLIRRVEAWRGSGHEVTGGRQPGRGATEGFWDRVKTAHAGNGSLWPAPGEGDTCPVCGGGRRGDPHPVWGWACSSCVRTGAVITHHP</sequence>
<dbReference type="Proteomes" id="UP000179642">
    <property type="component" value="Unassembled WGS sequence"/>
</dbReference>
<evidence type="ECO:0000313" key="1">
    <source>
        <dbReference type="EMBL" id="OIK08209.1"/>
    </source>
</evidence>
<protein>
    <submittedName>
        <fullName evidence="1">Uncharacterized protein</fullName>
    </submittedName>
</protein>
<dbReference type="Gene3D" id="1.10.10.10">
    <property type="entry name" value="Winged helix-like DNA-binding domain superfamily/Winged helix DNA-binding domain"/>
    <property type="match status" value="1"/>
</dbReference>
<name>A0A1S2QPY6_9ACTN</name>
<gene>
    <name evidence="1" type="ORF">BIV23_00225</name>
</gene>
<organism evidence="1 2">
    <name type="scientific">Streptomyces monashensis</name>
    <dbReference type="NCBI Taxonomy" id="1678012"/>
    <lineage>
        <taxon>Bacteria</taxon>
        <taxon>Bacillati</taxon>
        <taxon>Actinomycetota</taxon>
        <taxon>Actinomycetes</taxon>
        <taxon>Kitasatosporales</taxon>
        <taxon>Streptomycetaceae</taxon>
        <taxon>Streptomyces</taxon>
    </lineage>
</organism>
<evidence type="ECO:0000313" key="2">
    <source>
        <dbReference type="Proteomes" id="UP000179642"/>
    </source>
</evidence>
<dbReference type="SUPFAM" id="SSF46785">
    <property type="entry name" value="Winged helix' DNA-binding domain"/>
    <property type="match status" value="1"/>
</dbReference>
<dbReference type="AlphaFoldDB" id="A0A1S2QPY6"/>
<comment type="caution">
    <text evidence="1">The sequence shown here is derived from an EMBL/GenBank/DDBJ whole genome shotgun (WGS) entry which is preliminary data.</text>
</comment>
<accession>A0A1S2QPY6</accession>